<reference evidence="2 3" key="1">
    <citation type="submission" date="2017-02" db="EMBL/GenBank/DDBJ databases">
        <authorList>
            <person name="Peterson S.W."/>
        </authorList>
    </citation>
    <scope>NUCLEOTIDE SEQUENCE [LARGE SCALE GENOMIC DNA]</scope>
    <source>
        <strain evidence="2 3">USBA 369</strain>
    </source>
</reference>
<accession>A0A1T4RWM1</accession>
<keyword evidence="3" id="KW-1185">Reference proteome</keyword>
<feature type="chain" id="PRO_5011984274" description="DUF3833 family protein" evidence="1">
    <location>
        <begin position="36"/>
        <end position="195"/>
    </location>
</feature>
<dbReference type="Pfam" id="PF12915">
    <property type="entry name" value="DUF3833"/>
    <property type="match status" value="1"/>
</dbReference>
<dbReference type="InterPro" id="IPR024409">
    <property type="entry name" value="DUF3833"/>
</dbReference>
<evidence type="ECO:0000313" key="3">
    <source>
        <dbReference type="Proteomes" id="UP000190135"/>
    </source>
</evidence>
<organism evidence="2 3">
    <name type="scientific">Consotaella salsifontis</name>
    <dbReference type="NCBI Taxonomy" id="1365950"/>
    <lineage>
        <taxon>Bacteria</taxon>
        <taxon>Pseudomonadati</taxon>
        <taxon>Pseudomonadota</taxon>
        <taxon>Alphaproteobacteria</taxon>
        <taxon>Hyphomicrobiales</taxon>
        <taxon>Aurantimonadaceae</taxon>
        <taxon>Consotaella</taxon>
    </lineage>
</organism>
<gene>
    <name evidence="2" type="ORF">SAMN05428963_10835</name>
</gene>
<dbReference type="EMBL" id="FUXL01000008">
    <property type="protein sequence ID" value="SKA20363.1"/>
    <property type="molecule type" value="Genomic_DNA"/>
</dbReference>
<proteinExistence type="predicted"/>
<evidence type="ECO:0008006" key="4">
    <source>
        <dbReference type="Google" id="ProtNLM"/>
    </source>
</evidence>
<evidence type="ECO:0000313" key="2">
    <source>
        <dbReference type="EMBL" id="SKA20363.1"/>
    </source>
</evidence>
<feature type="signal peptide" evidence="1">
    <location>
        <begin position="1"/>
        <end position="35"/>
    </location>
</feature>
<sequence length="195" mass="21574">MGSFVSSLQHVRWLRRAVLSLFAFVMLAATAGANAADSQNAPFRPETFFLGITRSTGEIHTLGFIRRPFTARLKGHMAGHWLILDERFAFPDGNRRQLWRLKRVGDAYEGTVRTETENGVLAPAVPVKGKVTETGVVLTYEGRSPGGSTRLHFRHEIETTGPGKASNHVVISRFGLPIASANVTFSKPRHGRPRR</sequence>
<protein>
    <recommendedName>
        <fullName evidence="4">DUF3833 family protein</fullName>
    </recommendedName>
</protein>
<dbReference type="AlphaFoldDB" id="A0A1T4RWM1"/>
<dbReference type="Proteomes" id="UP000190135">
    <property type="component" value="Unassembled WGS sequence"/>
</dbReference>
<evidence type="ECO:0000256" key="1">
    <source>
        <dbReference type="SAM" id="SignalP"/>
    </source>
</evidence>
<name>A0A1T4RWM1_9HYPH</name>
<keyword evidence="1" id="KW-0732">Signal</keyword>
<dbReference type="STRING" id="1365950.SAMN05428963_10835"/>